<evidence type="ECO:0000313" key="2">
    <source>
        <dbReference type="EMBL" id="WPJ94773.1"/>
    </source>
</evidence>
<gene>
    <name evidence="2" type="ORF">SH580_15170</name>
</gene>
<evidence type="ECO:0000313" key="3">
    <source>
        <dbReference type="Proteomes" id="UP001324993"/>
    </source>
</evidence>
<protein>
    <submittedName>
        <fullName evidence="2">BLUF domain-containing protein</fullName>
    </submittedName>
</protein>
<dbReference type="InterPro" id="IPR007024">
    <property type="entry name" value="BLUF_domain"/>
</dbReference>
<sequence length="155" mass="17688">MEEKLHQIIYISTAETTLTESALLELLSESQKRNEARGITGLLLHSDNNIIQIIEGPEDATKALYKKISKDPRHRGVTLMSSKAIEHRDFPQYKMGFKRTSNKELTEHLPCFSQIVDNGALPPEELEGVSKLVTVMLRTFARTTNIERFRYDKVS</sequence>
<dbReference type="Proteomes" id="UP001324993">
    <property type="component" value="Chromosome"/>
</dbReference>
<reference evidence="2 3" key="1">
    <citation type="submission" date="2023-11" db="EMBL/GenBank/DDBJ databases">
        <title>Coraliomargarita sp. nov., isolated from marine algae.</title>
        <authorList>
            <person name="Lee J.K."/>
            <person name="Baek J.H."/>
            <person name="Kim J.M."/>
            <person name="Choi D.G."/>
            <person name="Jeon C.O."/>
        </authorList>
    </citation>
    <scope>NUCLEOTIDE SEQUENCE [LARGE SCALE GENOMIC DNA]</scope>
    <source>
        <strain evidence="2 3">J2-16</strain>
    </source>
</reference>
<dbReference type="Pfam" id="PF04940">
    <property type="entry name" value="BLUF"/>
    <property type="match status" value="1"/>
</dbReference>
<dbReference type="SUPFAM" id="SSF54975">
    <property type="entry name" value="Acylphosphatase/BLUF domain-like"/>
    <property type="match status" value="1"/>
</dbReference>
<dbReference type="PROSITE" id="PS50925">
    <property type="entry name" value="BLUF"/>
    <property type="match status" value="1"/>
</dbReference>
<keyword evidence="3" id="KW-1185">Reference proteome</keyword>
<dbReference type="Gene3D" id="3.30.70.100">
    <property type="match status" value="1"/>
</dbReference>
<accession>A0ABZ0RGX8</accession>
<dbReference type="SMART" id="SM01034">
    <property type="entry name" value="BLUF"/>
    <property type="match status" value="1"/>
</dbReference>
<name>A0ABZ0RGX8_9BACT</name>
<proteinExistence type="predicted"/>
<dbReference type="EMBL" id="CP138858">
    <property type="protein sequence ID" value="WPJ94773.1"/>
    <property type="molecule type" value="Genomic_DNA"/>
</dbReference>
<organism evidence="2 3">
    <name type="scientific">Coraliomargarita algicola</name>
    <dbReference type="NCBI Taxonomy" id="3092156"/>
    <lineage>
        <taxon>Bacteria</taxon>
        <taxon>Pseudomonadati</taxon>
        <taxon>Verrucomicrobiota</taxon>
        <taxon>Opitutia</taxon>
        <taxon>Puniceicoccales</taxon>
        <taxon>Coraliomargaritaceae</taxon>
        <taxon>Coraliomargarita</taxon>
    </lineage>
</organism>
<dbReference type="InterPro" id="IPR036046">
    <property type="entry name" value="Acylphosphatase-like_dom_sf"/>
</dbReference>
<dbReference type="RefSeq" id="WP_319831686.1">
    <property type="nucleotide sequence ID" value="NZ_CP138858.1"/>
</dbReference>
<feature type="domain" description="BLUF" evidence="1">
    <location>
        <begin position="5"/>
        <end position="96"/>
    </location>
</feature>
<evidence type="ECO:0000259" key="1">
    <source>
        <dbReference type="PROSITE" id="PS50925"/>
    </source>
</evidence>